<proteinExistence type="predicted"/>
<evidence type="ECO:0000313" key="1">
    <source>
        <dbReference type="EMBL" id="GLK11635.1"/>
    </source>
</evidence>
<reference evidence="1" key="1">
    <citation type="journal article" date="2014" name="Int. J. Syst. Evol. Microbiol.">
        <title>Complete genome sequence of Corynebacterium casei LMG S-19264T (=DSM 44701T), isolated from a smear-ripened cheese.</title>
        <authorList>
            <consortium name="US DOE Joint Genome Institute (JGI-PGF)"/>
            <person name="Walter F."/>
            <person name="Albersmeier A."/>
            <person name="Kalinowski J."/>
            <person name="Ruckert C."/>
        </authorList>
    </citation>
    <scope>NUCLEOTIDE SEQUENCE</scope>
    <source>
        <strain evidence="1">VKM Ac-2007</strain>
    </source>
</reference>
<sequence>MAMRDEQERFIHLVRLAWDLHATGLSAAIDLPKGENPVVLVRRAKGAFRIEVAKYATGWFFTWGRRQDQRVRALDVNAFRRVWEAAQ</sequence>
<organism evidence="1 2">
    <name type="scientific">Streptosporangium carneum</name>
    <dbReference type="NCBI Taxonomy" id="47481"/>
    <lineage>
        <taxon>Bacteria</taxon>
        <taxon>Bacillati</taxon>
        <taxon>Actinomycetota</taxon>
        <taxon>Actinomycetes</taxon>
        <taxon>Streptosporangiales</taxon>
        <taxon>Streptosporangiaceae</taxon>
        <taxon>Streptosporangium</taxon>
    </lineage>
</organism>
<evidence type="ECO:0000313" key="2">
    <source>
        <dbReference type="Proteomes" id="UP001143474"/>
    </source>
</evidence>
<dbReference type="Proteomes" id="UP001143474">
    <property type="component" value="Unassembled WGS sequence"/>
</dbReference>
<dbReference type="AlphaFoldDB" id="A0A9W6MF37"/>
<dbReference type="EMBL" id="BSEV01000012">
    <property type="protein sequence ID" value="GLK11635.1"/>
    <property type="molecule type" value="Genomic_DNA"/>
</dbReference>
<reference evidence="1" key="2">
    <citation type="submission" date="2023-01" db="EMBL/GenBank/DDBJ databases">
        <authorList>
            <person name="Sun Q."/>
            <person name="Evtushenko L."/>
        </authorList>
    </citation>
    <scope>NUCLEOTIDE SEQUENCE</scope>
    <source>
        <strain evidence="1">VKM Ac-2007</strain>
    </source>
</reference>
<name>A0A9W6MF37_9ACTN</name>
<comment type="caution">
    <text evidence="1">The sequence shown here is derived from an EMBL/GenBank/DDBJ whole genome shotgun (WGS) entry which is preliminary data.</text>
</comment>
<keyword evidence="2" id="KW-1185">Reference proteome</keyword>
<protein>
    <submittedName>
        <fullName evidence="1">Uncharacterized protein</fullName>
    </submittedName>
</protein>
<accession>A0A9W6MF37</accession>
<gene>
    <name evidence="1" type="ORF">GCM10017600_50420</name>
</gene>